<evidence type="ECO:0000313" key="2">
    <source>
        <dbReference type="Proteomes" id="UP000199481"/>
    </source>
</evidence>
<dbReference type="Proteomes" id="UP000199481">
    <property type="component" value="Unassembled WGS sequence"/>
</dbReference>
<reference evidence="2" key="1">
    <citation type="submission" date="2016-10" db="EMBL/GenBank/DDBJ databases">
        <authorList>
            <person name="Varghese N."/>
            <person name="Submissions S."/>
        </authorList>
    </citation>
    <scope>NUCLEOTIDE SEQUENCE [LARGE SCALE GENOMIC DNA]</scope>
    <source>
        <strain evidence="2">MPL-11</strain>
    </source>
</reference>
<dbReference type="RefSeq" id="WP_035022133.1">
    <property type="nucleotide sequence ID" value="NZ_CP084916.1"/>
</dbReference>
<dbReference type="InterPro" id="IPR038073">
    <property type="entry name" value="YkuJ-like_sf"/>
</dbReference>
<dbReference type="OrthoDB" id="2361638at2"/>
<gene>
    <name evidence="1" type="ORF">SAMN04487752_2601</name>
</gene>
<name>A0A1H1BIA9_9LACT</name>
<protein>
    <submittedName>
        <fullName evidence="1">Uncharacterized protein YkuJ</fullName>
    </submittedName>
</protein>
<dbReference type="Pfam" id="PF08796">
    <property type="entry name" value="DUF1797"/>
    <property type="match status" value="1"/>
</dbReference>
<dbReference type="Gene3D" id="3.30.720.20">
    <property type="entry name" value="Protein of unknown function DUF1797"/>
    <property type="match status" value="1"/>
</dbReference>
<accession>A0A1H1BIA9</accession>
<dbReference type="PIRSF" id="PIRSF037356">
    <property type="entry name" value="DUF1797"/>
    <property type="match status" value="1"/>
</dbReference>
<sequence length="77" mass="9025">MTTSQLVGIIRRLEAMLEDTESEVQVRRFEKEGNERCVITYDAKSETFELLETSTQQVYQFDDVDLVAMEIFELLQD</sequence>
<dbReference type="SUPFAM" id="SSF143567">
    <property type="entry name" value="YkuJ-like"/>
    <property type="match status" value="1"/>
</dbReference>
<organism evidence="1 2">
    <name type="scientific">Carnobacterium viridans</name>
    <dbReference type="NCBI Taxonomy" id="174587"/>
    <lineage>
        <taxon>Bacteria</taxon>
        <taxon>Bacillati</taxon>
        <taxon>Bacillota</taxon>
        <taxon>Bacilli</taxon>
        <taxon>Lactobacillales</taxon>
        <taxon>Carnobacteriaceae</taxon>
        <taxon>Carnobacterium</taxon>
    </lineage>
</organism>
<evidence type="ECO:0000313" key="1">
    <source>
        <dbReference type="EMBL" id="SDQ51682.1"/>
    </source>
</evidence>
<dbReference type="EMBL" id="FNJW01000008">
    <property type="protein sequence ID" value="SDQ51682.1"/>
    <property type="molecule type" value="Genomic_DNA"/>
</dbReference>
<dbReference type="InterPro" id="IPR014904">
    <property type="entry name" value="YkuJ-like"/>
</dbReference>
<proteinExistence type="predicted"/>
<keyword evidence="2" id="KW-1185">Reference proteome</keyword>
<dbReference type="AlphaFoldDB" id="A0A1H1BIA9"/>